<accession>A0ABU4N9G6</accession>
<organism evidence="2 3">
    <name type="scientific">Streptomyces europaeiscabiei</name>
    <dbReference type="NCBI Taxonomy" id="146819"/>
    <lineage>
        <taxon>Bacteria</taxon>
        <taxon>Bacillati</taxon>
        <taxon>Actinomycetota</taxon>
        <taxon>Actinomycetes</taxon>
        <taxon>Kitasatosporales</taxon>
        <taxon>Streptomycetaceae</taxon>
        <taxon>Streptomyces</taxon>
    </lineage>
</organism>
<sequence length="199" mass="20586">MGTNRVLLAAVASVVAFTLTGCGGDDGGSKVPTAGGGDSSTSATTTGEQGGGDEVAAYVKAQRDWVRCLRDNGVDAPDPDERGEVDFGDGDGTRALKKDPKFLDASKKCADKKATVPESIEDANRPELTAAQIKAARDFAACMQENGAPDYPDPGPDGYQRNNNSDIPEWDQTSAGAQRATRVCAPISGNPTNQPPAKG</sequence>
<feature type="region of interest" description="Disordered" evidence="1">
    <location>
        <begin position="25"/>
        <end position="52"/>
    </location>
</feature>
<proteinExistence type="predicted"/>
<dbReference type="PROSITE" id="PS51257">
    <property type="entry name" value="PROKAR_LIPOPROTEIN"/>
    <property type="match status" value="1"/>
</dbReference>
<dbReference type="RefSeq" id="WP_319061515.1">
    <property type="nucleotide sequence ID" value="NZ_JARAUS010000029.1"/>
</dbReference>
<evidence type="ECO:0000313" key="3">
    <source>
        <dbReference type="Proteomes" id="UP001271274"/>
    </source>
</evidence>
<keyword evidence="3" id="KW-1185">Reference proteome</keyword>
<feature type="region of interest" description="Disordered" evidence="1">
    <location>
        <begin position="71"/>
        <end position="93"/>
    </location>
</feature>
<gene>
    <name evidence="2" type="ORF">PV662_02795</name>
</gene>
<dbReference type="EMBL" id="JARAYU010000001">
    <property type="protein sequence ID" value="MDX3698697.1"/>
    <property type="molecule type" value="Genomic_DNA"/>
</dbReference>
<protein>
    <recommendedName>
        <fullName evidence="4">Lipoprotein</fullName>
    </recommendedName>
</protein>
<dbReference type="Proteomes" id="UP001271274">
    <property type="component" value="Unassembled WGS sequence"/>
</dbReference>
<evidence type="ECO:0008006" key="4">
    <source>
        <dbReference type="Google" id="ProtNLM"/>
    </source>
</evidence>
<feature type="compositionally biased region" description="Polar residues" evidence="1">
    <location>
        <begin position="160"/>
        <end position="176"/>
    </location>
</feature>
<evidence type="ECO:0000256" key="1">
    <source>
        <dbReference type="SAM" id="MobiDB-lite"/>
    </source>
</evidence>
<reference evidence="2 3" key="1">
    <citation type="journal article" date="2023" name="Microb. Genom.">
        <title>Mesoterricola silvestris gen. nov., sp. nov., Mesoterricola sediminis sp. nov., Geothrix oryzae sp. nov., Geothrix edaphica sp. nov., Geothrix rubra sp. nov., and Geothrix limicola sp. nov., six novel members of Acidobacteriota isolated from soils.</title>
        <authorList>
            <person name="Weisberg A.J."/>
            <person name="Pearce E."/>
            <person name="Kramer C.G."/>
            <person name="Chang J.H."/>
            <person name="Clarke C.R."/>
        </authorList>
    </citation>
    <scope>NUCLEOTIDE SEQUENCE [LARGE SCALE GENOMIC DNA]</scope>
    <source>
        <strain evidence="2 3">ID09-01A</strain>
    </source>
</reference>
<comment type="caution">
    <text evidence="2">The sequence shown here is derived from an EMBL/GenBank/DDBJ whole genome shotgun (WGS) entry which is preliminary data.</text>
</comment>
<feature type="region of interest" description="Disordered" evidence="1">
    <location>
        <begin position="144"/>
        <end position="199"/>
    </location>
</feature>
<name>A0ABU4N9G6_9ACTN</name>
<evidence type="ECO:0000313" key="2">
    <source>
        <dbReference type="EMBL" id="MDX3698697.1"/>
    </source>
</evidence>